<dbReference type="InterPro" id="IPR050855">
    <property type="entry name" value="NDM-1-like"/>
</dbReference>
<evidence type="ECO:0000313" key="2">
    <source>
        <dbReference type="Proteomes" id="UP000055060"/>
    </source>
</evidence>
<reference evidence="1" key="1">
    <citation type="submission" date="2015-07" db="EMBL/GenBank/DDBJ databases">
        <title>Draft Genome Sequences of Anaerolinea thermolimosa IMO-1, Bellilinea caldifistulae GOMI-1, Leptolinea tardivitalis YMTK-2, Levilinea saccharolytica KIBI-1,Longilinea arvoryzae KOME-1, Previously Described as Members of the Anaerolineaceae (Chloroflexi).</title>
        <authorList>
            <person name="Sekiguchi Y."/>
            <person name="Ohashi A."/>
            <person name="Matsuura N."/>
            <person name="Tourlousse M.D."/>
        </authorList>
    </citation>
    <scope>NUCLEOTIDE SEQUENCE [LARGE SCALE GENOMIC DNA]</scope>
    <source>
        <strain evidence="1">KOME-1</strain>
    </source>
</reference>
<dbReference type="EMBL" id="DF967972">
    <property type="protein sequence ID" value="GAP12565.1"/>
    <property type="molecule type" value="Genomic_DNA"/>
</dbReference>
<dbReference type="STRING" id="360412.LARV_00301"/>
<organism evidence="1">
    <name type="scientific">Longilinea arvoryzae</name>
    <dbReference type="NCBI Taxonomy" id="360412"/>
    <lineage>
        <taxon>Bacteria</taxon>
        <taxon>Bacillati</taxon>
        <taxon>Chloroflexota</taxon>
        <taxon>Anaerolineae</taxon>
        <taxon>Anaerolineales</taxon>
        <taxon>Anaerolineaceae</taxon>
        <taxon>Longilinea</taxon>
    </lineage>
</organism>
<dbReference type="PANTHER" id="PTHR42951">
    <property type="entry name" value="METALLO-BETA-LACTAMASE DOMAIN-CONTAINING"/>
    <property type="match status" value="1"/>
</dbReference>
<gene>
    <name evidence="1" type="ORF">LARV_00301</name>
</gene>
<dbReference type="PANTHER" id="PTHR42951:SF4">
    <property type="entry name" value="ACYL-COENZYME A THIOESTERASE MBLAC2"/>
    <property type="match status" value="1"/>
</dbReference>
<dbReference type="SUPFAM" id="SSF56281">
    <property type="entry name" value="Metallo-hydrolase/oxidoreductase"/>
    <property type="match status" value="1"/>
</dbReference>
<evidence type="ECO:0000313" key="1">
    <source>
        <dbReference type="EMBL" id="GAP12565.1"/>
    </source>
</evidence>
<protein>
    <recommendedName>
        <fullName evidence="3">Zn-dependent hydrolase, including glyoxylase</fullName>
    </recommendedName>
</protein>
<name>A0A0S7BFU5_9CHLR</name>
<dbReference type="RefSeq" id="WP_075071978.1">
    <property type="nucleotide sequence ID" value="NZ_DF967972.1"/>
</dbReference>
<dbReference type="Proteomes" id="UP000055060">
    <property type="component" value="Unassembled WGS sequence"/>
</dbReference>
<proteinExistence type="predicted"/>
<keyword evidence="2" id="KW-1185">Reference proteome</keyword>
<dbReference type="Gene3D" id="3.60.15.10">
    <property type="entry name" value="Ribonuclease Z/Hydroxyacylglutathione hydrolase-like"/>
    <property type="match status" value="1"/>
</dbReference>
<dbReference type="AlphaFoldDB" id="A0A0S7BFU5"/>
<evidence type="ECO:0008006" key="3">
    <source>
        <dbReference type="Google" id="ProtNLM"/>
    </source>
</evidence>
<dbReference type="InterPro" id="IPR036866">
    <property type="entry name" value="RibonucZ/Hydroxyglut_hydro"/>
</dbReference>
<sequence length="285" mass="32269">MQEIAAHVFIETAFPGVTLGAINTPHGLILIDAPLRAEDTRSWRSALLNLSGGVERLLINLDAHFDRTLGARAMDCSIVSHEKVAQIFRNRPITFKTQGAETGAEWELYNNLGSIRWAPPEITFTEEMTIHWGGNPIRLEYRPGASVGALWLNLPEEHVLFIGDAVVPDQPPYLAGADVPVWIETLRRLLSEQFQNHTLVSGRGGLITQAQVRAQLAYLERVRQRIDGLVENGARVEDTEALIAPLMQDFSPAPERRRLYEQRLRWGLRQYFLRRSYPESIEIEE</sequence>
<accession>A0A0S7BFU5</accession>
<dbReference type="OrthoDB" id="148116at2"/>